<reference evidence="11" key="1">
    <citation type="submission" date="2025-08" db="UniProtKB">
        <authorList>
            <consortium name="RefSeq"/>
        </authorList>
    </citation>
    <scope>IDENTIFICATION</scope>
    <source>
        <tissue evidence="11">Stem</tissue>
    </source>
</reference>
<dbReference type="InterPro" id="IPR000743">
    <property type="entry name" value="Glyco_hydro_28"/>
</dbReference>
<dbReference type="InterPro" id="IPR011050">
    <property type="entry name" value="Pectin_lyase_fold/virulence"/>
</dbReference>
<keyword evidence="3" id="KW-0134">Cell wall</keyword>
<sequence length="511" mass="54667">MGSFIQLQIDGDLLASPDKAFVFAYYWLGIFRVSNLAIHDQECGTPRSQHCKDIRNIKSFNSKSWHFELNGSNNIVFDHVTVIAPPNNPITNGGIHISISSIGVTIQNWLIIATGDHDCISIGPGSHNINITNVHCSSGHGSALAVSKMFDIIHFGAKPDGKTDNSKALSSAWSGACENNGGGVVLIPAQGRFLVLPLLLQGPCHGVIRIQLDGELLAPSDKQFATGDYWLSIQNVNNLFIDGLGRLTGSGSSAWPSHSANRPISMKLNNINTASIKNISSYDSKLFHFAVHGSRDVTFDHITVVAPGDSPNTDGIHISSSSGINIMHSTIGTGDDCISLGPGSKSINITNVYCGPGHGISIGSLGKYPNEENVFEVTVRDSTFVGTTNGARIKSWSSSYSSMVSKVTFVNLQMNNVKNPIIIDQSYCPDSCGPNDMSKSKVQIEDVRYEGIRGSSNTQVAVDFECSQVLPCQGIVLQDINLTFNGGGQSTSICHNVKGSTFGQQLPPSCL</sequence>
<dbReference type="PROSITE" id="PS00502">
    <property type="entry name" value="POLYGALACTURONASE"/>
    <property type="match status" value="1"/>
</dbReference>
<name>A0ABM3KUV8_CUCME</name>
<evidence type="ECO:0000256" key="9">
    <source>
        <dbReference type="RuleBase" id="RU361169"/>
    </source>
</evidence>
<keyword evidence="6 9" id="KW-0326">Glycosidase</keyword>
<dbReference type="PANTHER" id="PTHR31375">
    <property type="match status" value="1"/>
</dbReference>
<evidence type="ECO:0000256" key="7">
    <source>
        <dbReference type="ARBA" id="ARBA00023316"/>
    </source>
</evidence>
<evidence type="ECO:0000313" key="11">
    <source>
        <dbReference type="RefSeq" id="XP_050941574.1"/>
    </source>
</evidence>
<dbReference type="SUPFAM" id="SSF51126">
    <property type="entry name" value="Pectin lyase-like"/>
    <property type="match status" value="2"/>
</dbReference>
<protein>
    <submittedName>
        <fullName evidence="11">Exopolygalacturonase-like</fullName>
    </submittedName>
</protein>
<dbReference type="InterPro" id="IPR012334">
    <property type="entry name" value="Pectin_lyas_fold"/>
</dbReference>
<feature type="active site" evidence="8">
    <location>
        <position position="358"/>
    </location>
</feature>
<gene>
    <name evidence="11" type="primary">LOC127149748</name>
</gene>
<evidence type="ECO:0000256" key="4">
    <source>
        <dbReference type="ARBA" id="ARBA00022525"/>
    </source>
</evidence>
<evidence type="ECO:0000256" key="1">
    <source>
        <dbReference type="ARBA" id="ARBA00004191"/>
    </source>
</evidence>
<evidence type="ECO:0000256" key="2">
    <source>
        <dbReference type="ARBA" id="ARBA00008834"/>
    </source>
</evidence>
<evidence type="ECO:0000313" key="10">
    <source>
        <dbReference type="Proteomes" id="UP001652600"/>
    </source>
</evidence>
<dbReference type="Pfam" id="PF00295">
    <property type="entry name" value="Glyco_hydro_28"/>
    <property type="match status" value="2"/>
</dbReference>
<keyword evidence="10" id="KW-1185">Reference proteome</keyword>
<comment type="subcellular location">
    <subcellularLocation>
        <location evidence="1">Secreted</location>
        <location evidence="1">Cell wall</location>
    </subcellularLocation>
</comment>
<accession>A0ABM3KUV8</accession>
<evidence type="ECO:0000256" key="3">
    <source>
        <dbReference type="ARBA" id="ARBA00022512"/>
    </source>
</evidence>
<dbReference type="GeneID" id="127149748"/>
<dbReference type="RefSeq" id="XP_050941574.1">
    <property type="nucleotide sequence ID" value="XM_051085617.1"/>
</dbReference>
<evidence type="ECO:0000256" key="8">
    <source>
        <dbReference type="PROSITE-ProRule" id="PRU10052"/>
    </source>
</evidence>
<keyword evidence="7" id="KW-0961">Cell wall biogenesis/degradation</keyword>
<keyword evidence="5 9" id="KW-0378">Hydrolase</keyword>
<dbReference type="SMART" id="SM00710">
    <property type="entry name" value="PbH1"/>
    <property type="match status" value="8"/>
</dbReference>
<organism evidence="10 11">
    <name type="scientific">Cucumis melo</name>
    <name type="common">Muskmelon</name>
    <dbReference type="NCBI Taxonomy" id="3656"/>
    <lineage>
        <taxon>Eukaryota</taxon>
        <taxon>Viridiplantae</taxon>
        <taxon>Streptophyta</taxon>
        <taxon>Embryophyta</taxon>
        <taxon>Tracheophyta</taxon>
        <taxon>Spermatophyta</taxon>
        <taxon>Magnoliopsida</taxon>
        <taxon>eudicotyledons</taxon>
        <taxon>Gunneridae</taxon>
        <taxon>Pentapetalae</taxon>
        <taxon>rosids</taxon>
        <taxon>fabids</taxon>
        <taxon>Cucurbitales</taxon>
        <taxon>Cucurbitaceae</taxon>
        <taxon>Benincaseae</taxon>
        <taxon>Cucumis</taxon>
    </lineage>
</organism>
<dbReference type="Proteomes" id="UP001652600">
    <property type="component" value="Chromosome 6"/>
</dbReference>
<comment type="similarity">
    <text evidence="2 9">Belongs to the glycosyl hydrolase 28 family.</text>
</comment>
<dbReference type="Gene3D" id="2.160.20.10">
    <property type="entry name" value="Single-stranded right-handed beta-helix, Pectin lyase-like"/>
    <property type="match status" value="2"/>
</dbReference>
<dbReference type="InterPro" id="IPR006626">
    <property type="entry name" value="PbH1"/>
</dbReference>
<evidence type="ECO:0000256" key="5">
    <source>
        <dbReference type="ARBA" id="ARBA00022801"/>
    </source>
</evidence>
<proteinExistence type="inferred from homology"/>
<keyword evidence="4" id="KW-0964">Secreted</keyword>
<evidence type="ECO:0000256" key="6">
    <source>
        <dbReference type="ARBA" id="ARBA00023295"/>
    </source>
</evidence>